<evidence type="ECO:0000256" key="1">
    <source>
        <dbReference type="ARBA" id="ARBA00004186"/>
    </source>
</evidence>
<proteinExistence type="inferred from homology"/>
<evidence type="ECO:0000256" key="6">
    <source>
        <dbReference type="ARBA" id="ARBA00022776"/>
    </source>
</evidence>
<dbReference type="InterPro" id="IPR032733">
    <property type="entry name" value="HAUS3_N"/>
</dbReference>
<evidence type="ECO:0000313" key="13">
    <source>
        <dbReference type="Proteomes" id="UP001174909"/>
    </source>
</evidence>
<dbReference type="Pfam" id="PF14932">
    <property type="entry name" value="HAUS-augmin3"/>
    <property type="match status" value="1"/>
</dbReference>
<organism evidence="12 13">
    <name type="scientific">Geodia barretti</name>
    <name type="common">Barrett's horny sponge</name>
    <dbReference type="NCBI Taxonomy" id="519541"/>
    <lineage>
        <taxon>Eukaryota</taxon>
        <taxon>Metazoa</taxon>
        <taxon>Porifera</taxon>
        <taxon>Demospongiae</taxon>
        <taxon>Heteroscleromorpha</taxon>
        <taxon>Tetractinellida</taxon>
        <taxon>Astrophorina</taxon>
        <taxon>Geodiidae</taxon>
        <taxon>Geodia</taxon>
    </lineage>
</organism>
<accession>A0AA35SA17</accession>
<keyword evidence="3" id="KW-0963">Cytoplasm</keyword>
<dbReference type="GO" id="GO:0005815">
    <property type="term" value="C:microtubule organizing center"/>
    <property type="evidence" value="ECO:0007669"/>
    <property type="project" value="TreeGrafter"/>
</dbReference>
<dbReference type="PANTHER" id="PTHR19378:SF0">
    <property type="entry name" value="HAUS AUGMIN-LIKE COMPLEX SUBUNIT 3"/>
    <property type="match status" value="1"/>
</dbReference>
<keyword evidence="8" id="KW-0206">Cytoskeleton</keyword>
<evidence type="ECO:0000256" key="2">
    <source>
        <dbReference type="ARBA" id="ARBA00009645"/>
    </source>
</evidence>
<dbReference type="GO" id="GO:0072686">
    <property type="term" value="C:mitotic spindle"/>
    <property type="evidence" value="ECO:0007669"/>
    <property type="project" value="TreeGrafter"/>
</dbReference>
<keyword evidence="4" id="KW-0132">Cell division</keyword>
<feature type="coiled-coil region" evidence="10">
    <location>
        <begin position="537"/>
        <end position="564"/>
    </location>
</feature>
<evidence type="ECO:0000256" key="4">
    <source>
        <dbReference type="ARBA" id="ARBA00022618"/>
    </source>
</evidence>
<dbReference type="GO" id="GO:0031023">
    <property type="term" value="P:microtubule organizing center organization"/>
    <property type="evidence" value="ECO:0007669"/>
    <property type="project" value="TreeGrafter"/>
</dbReference>
<evidence type="ECO:0000256" key="8">
    <source>
        <dbReference type="ARBA" id="ARBA00023212"/>
    </source>
</evidence>
<dbReference type="GO" id="GO:0051225">
    <property type="term" value="P:spindle assembly"/>
    <property type="evidence" value="ECO:0007669"/>
    <property type="project" value="InterPro"/>
</dbReference>
<dbReference type="PRINTS" id="PR02089">
    <property type="entry name" value="HAUSAUGMINL3"/>
</dbReference>
<comment type="caution">
    <text evidence="12">The sequence shown here is derived from an EMBL/GenBank/DDBJ whole genome shotgun (WGS) entry which is preliminary data.</text>
</comment>
<name>A0AA35SA17_GEOBA</name>
<dbReference type="GO" id="GO:0051301">
    <property type="term" value="P:cell division"/>
    <property type="evidence" value="ECO:0007669"/>
    <property type="project" value="UniProtKB-KW"/>
</dbReference>
<evidence type="ECO:0000259" key="11">
    <source>
        <dbReference type="Pfam" id="PF14932"/>
    </source>
</evidence>
<feature type="domain" description="HAUS augmin-like complex subunit 3 N-terminal" evidence="11">
    <location>
        <begin position="38"/>
        <end position="286"/>
    </location>
</feature>
<dbReference type="PANTHER" id="PTHR19378">
    <property type="entry name" value="GOLGIN- RELATED"/>
    <property type="match status" value="1"/>
</dbReference>
<evidence type="ECO:0000256" key="5">
    <source>
        <dbReference type="ARBA" id="ARBA00022701"/>
    </source>
</evidence>
<protein>
    <submittedName>
        <fullName evidence="12">HAUS augmin-like complex subunit 3</fullName>
    </submittedName>
</protein>
<reference evidence="12" key="1">
    <citation type="submission" date="2023-03" db="EMBL/GenBank/DDBJ databases">
        <authorList>
            <person name="Steffen K."/>
            <person name="Cardenas P."/>
        </authorList>
    </citation>
    <scope>NUCLEOTIDE SEQUENCE</scope>
</reference>
<evidence type="ECO:0000256" key="10">
    <source>
        <dbReference type="SAM" id="Coils"/>
    </source>
</evidence>
<dbReference type="GO" id="GO:0070652">
    <property type="term" value="C:HAUS complex"/>
    <property type="evidence" value="ECO:0007669"/>
    <property type="project" value="InterPro"/>
</dbReference>
<comment type="subcellular location">
    <subcellularLocation>
        <location evidence="1">Cytoplasm</location>
        <location evidence="1">Cytoskeleton</location>
        <location evidence="1">Spindle</location>
    </subcellularLocation>
</comment>
<evidence type="ECO:0000256" key="7">
    <source>
        <dbReference type="ARBA" id="ARBA00023054"/>
    </source>
</evidence>
<gene>
    <name evidence="12" type="ORF">GBAR_LOCUS15093</name>
</gene>
<dbReference type="EMBL" id="CASHTH010002205">
    <property type="protein sequence ID" value="CAI8026235.1"/>
    <property type="molecule type" value="Genomic_DNA"/>
</dbReference>
<evidence type="ECO:0000256" key="3">
    <source>
        <dbReference type="ARBA" id="ARBA00022490"/>
    </source>
</evidence>
<dbReference type="AlphaFoldDB" id="A0AA35SA17"/>
<keyword evidence="7 10" id="KW-0175">Coiled coil</keyword>
<comment type="similarity">
    <text evidence="2">Belongs to the HAUS3 family.</text>
</comment>
<keyword evidence="13" id="KW-1185">Reference proteome</keyword>
<evidence type="ECO:0000313" key="12">
    <source>
        <dbReference type="EMBL" id="CAI8026235.1"/>
    </source>
</evidence>
<dbReference type="GO" id="GO:0005874">
    <property type="term" value="C:microtubule"/>
    <property type="evidence" value="ECO:0007669"/>
    <property type="project" value="UniProtKB-KW"/>
</dbReference>
<sequence>MAAGPASLHQRLETCAANVGYRGRVRGLPKEASGGGKAAHFLQWLCGQLVPANAFSQSELDKFEEMKKTGVVLEGAELREALGKIEGCSGSEGKTMEQLRAEISCLEQSVSSLKTQLQSINNIQTTLSVHQAGLLKEREEESLTHSHTVSSHQTALHTAQQDNEMVNSAVEGLGSAVDDVISFHQHPQGEEGGGGELSLFSHTSSEHYSSAEDAYLTELTAYTKKQFFQGIAVMAHTSGEDEDGLVDLNDPANILMRGPSSEQYSSHCRELTRLKNLYPVVESQRVSDILAEEYAEAVCRRAEELVSELRDTSSPLDSSLLRQHIGERRGQLSHLQSETCHLARQQLPNLIHDVATLEISTILHGDYSLKMARQDYFTSKQDTVISYLLSQTARQELLSMLYEVELRRHRDTHRLLSAAASQLLSWGSSADSRLEAMKSSSLQPVKEPRLTVDSRDKFALRMCSILGVSASGPGQLLTHSSLERAVGQLVQQTVSLEALLTALLSEQQHTVYEMVTISEMLGKQVFGGSSGQPQLSLKEYEEECSKLEGILSTMEQNIKKLLADFDTKKKCLQGNELIDRERRLFVSFFTDPAQLTREITDLSRRVNAIATARKSAST</sequence>
<keyword evidence="6" id="KW-0498">Mitosis</keyword>
<dbReference type="InterPro" id="IPR026206">
    <property type="entry name" value="HAUS3"/>
</dbReference>
<keyword evidence="9" id="KW-0131">Cell cycle</keyword>
<dbReference type="Proteomes" id="UP001174909">
    <property type="component" value="Unassembled WGS sequence"/>
</dbReference>
<evidence type="ECO:0000256" key="9">
    <source>
        <dbReference type="ARBA" id="ARBA00023306"/>
    </source>
</evidence>
<keyword evidence="5" id="KW-0493">Microtubule</keyword>